<evidence type="ECO:0008006" key="3">
    <source>
        <dbReference type="Google" id="ProtNLM"/>
    </source>
</evidence>
<evidence type="ECO:0000313" key="2">
    <source>
        <dbReference type="Proteomes" id="UP000032748"/>
    </source>
</evidence>
<sequence length="174" mass="19487">MRTAVQPCPLPQPSSIASLAAGASFIDCRQVLAHDSERTAMRHLLSLMSQTPAWIDRMMGLRNRVVQLFGLKDLGRLTRIDLARADEDYQPGDRVGIFTLVAQTPDEVLVVDRDRHLDVHVSLNRLPLTAEGRRPLVLSTVVHPHNRLGRLYMLPVAPFHRLIAPITLANINRP</sequence>
<dbReference type="InterPro" id="IPR021295">
    <property type="entry name" value="DUF2867"/>
</dbReference>
<dbReference type="AlphaFoldDB" id="A0A0D5Y1R4"/>
<evidence type="ECO:0000313" key="1">
    <source>
        <dbReference type="EMBL" id="AKA25278.1"/>
    </source>
</evidence>
<reference evidence="1 2" key="1">
    <citation type="journal article" date="2015" name="Mol. Plant Microbe Interact.">
        <title>Comparative Genomic Analysis of Pseudomonas chlororaphis PCL1606 Reveals New Insight into Antifungal Compounds Involved in Biocontrol.</title>
        <authorList>
            <person name="Calderon C.E."/>
            <person name="Ramos C."/>
            <person name="de Vicente A."/>
            <person name="Cazorla F.M."/>
        </authorList>
    </citation>
    <scope>NUCLEOTIDE SEQUENCE [LARGE SCALE GENOMIC DNA]</scope>
    <source>
        <strain evidence="1 2">PCL1606</strain>
    </source>
</reference>
<organism evidence="1 2">
    <name type="scientific">Pseudomonas chlororaphis</name>
    <dbReference type="NCBI Taxonomy" id="587753"/>
    <lineage>
        <taxon>Bacteria</taxon>
        <taxon>Pseudomonadati</taxon>
        <taxon>Pseudomonadota</taxon>
        <taxon>Gammaproteobacteria</taxon>
        <taxon>Pseudomonadales</taxon>
        <taxon>Pseudomonadaceae</taxon>
        <taxon>Pseudomonas</taxon>
    </lineage>
</organism>
<dbReference type="Proteomes" id="UP000032748">
    <property type="component" value="Chromosome"/>
</dbReference>
<name>A0A0D5Y1R4_9PSED</name>
<dbReference type="KEGG" id="pcz:PCL1606_38270"/>
<dbReference type="OrthoDB" id="7058586at2"/>
<protein>
    <recommendedName>
        <fullName evidence="3">DUF2867 domain-containing protein</fullName>
    </recommendedName>
</protein>
<gene>
    <name evidence="1" type="ORF">PCL1606_38270</name>
</gene>
<dbReference type="Pfam" id="PF11066">
    <property type="entry name" value="DUF2867"/>
    <property type="match status" value="1"/>
</dbReference>
<proteinExistence type="predicted"/>
<dbReference type="RefSeq" id="WP_045884139.1">
    <property type="nucleotide sequence ID" value="NZ_CP011110.1"/>
</dbReference>
<accession>A0A0D5Y1R4</accession>
<dbReference type="PATRIC" id="fig|587753.10.peg.3819"/>
<dbReference type="EMBL" id="CP011110">
    <property type="protein sequence ID" value="AKA25278.1"/>
    <property type="molecule type" value="Genomic_DNA"/>
</dbReference>